<evidence type="ECO:0000256" key="3">
    <source>
        <dbReference type="ARBA" id="ARBA00022801"/>
    </source>
</evidence>
<evidence type="ECO:0000256" key="5">
    <source>
        <dbReference type="ARBA" id="ARBA00042398"/>
    </source>
</evidence>
<evidence type="ECO:0000313" key="14">
    <source>
        <dbReference type="Proteomes" id="UP000717585"/>
    </source>
</evidence>
<evidence type="ECO:0000256" key="8">
    <source>
        <dbReference type="ARBA" id="ARBA00042850"/>
    </source>
</evidence>
<evidence type="ECO:0000256" key="9">
    <source>
        <dbReference type="ARBA" id="ARBA00043187"/>
    </source>
</evidence>
<comment type="similarity">
    <text evidence="1">Belongs to the ADP-ribosylglycohydrolase family.</text>
</comment>
<evidence type="ECO:0000256" key="12">
    <source>
        <dbReference type="PIRSR" id="PIRSR605502-1"/>
    </source>
</evidence>
<feature type="binding site" evidence="12">
    <location>
        <position position="86"/>
    </location>
    <ligand>
        <name>Mg(2+)</name>
        <dbReference type="ChEBI" id="CHEBI:18420"/>
        <label>1</label>
    </ligand>
</feature>
<dbReference type="Pfam" id="PF03747">
    <property type="entry name" value="ADP_ribosyl_GH"/>
    <property type="match status" value="1"/>
</dbReference>
<accession>A0A8J6E6L7</accession>
<feature type="binding site" evidence="12">
    <location>
        <position position="316"/>
    </location>
    <ligand>
        <name>Mg(2+)</name>
        <dbReference type="ChEBI" id="CHEBI:18420"/>
        <label>1</label>
    </ligand>
</feature>
<name>A0A8J6E6L7_9EUKA</name>
<keyword evidence="12" id="KW-0460">Magnesium</keyword>
<dbReference type="EMBL" id="JAHDYR010000003">
    <property type="protein sequence ID" value="KAG9397267.1"/>
    <property type="molecule type" value="Genomic_DNA"/>
</dbReference>
<evidence type="ECO:0000256" key="7">
    <source>
        <dbReference type="ARBA" id="ARBA00042722"/>
    </source>
</evidence>
<dbReference type="SUPFAM" id="SSF101478">
    <property type="entry name" value="ADP-ribosylglycohydrolase"/>
    <property type="match status" value="1"/>
</dbReference>
<comment type="catalytic activity">
    <reaction evidence="11">
        <text>alpha-NAD(+) + H2O = ADP-D-ribose + nicotinamide + H(+)</text>
        <dbReference type="Rhea" id="RHEA:68792"/>
        <dbReference type="ChEBI" id="CHEBI:15377"/>
        <dbReference type="ChEBI" id="CHEBI:15378"/>
        <dbReference type="ChEBI" id="CHEBI:17154"/>
        <dbReference type="ChEBI" id="CHEBI:57967"/>
        <dbReference type="ChEBI" id="CHEBI:77017"/>
    </reaction>
</comment>
<dbReference type="InterPro" id="IPR036705">
    <property type="entry name" value="Ribosyl_crysJ1_sf"/>
</dbReference>
<dbReference type="GO" id="GO:0046872">
    <property type="term" value="F:metal ion binding"/>
    <property type="evidence" value="ECO:0007669"/>
    <property type="project" value="UniProtKB-KW"/>
</dbReference>
<evidence type="ECO:0000256" key="10">
    <source>
        <dbReference type="ARBA" id="ARBA00043193"/>
    </source>
</evidence>
<dbReference type="GO" id="GO:0004649">
    <property type="term" value="F:poly(ADP-ribose) glycohydrolase activity"/>
    <property type="evidence" value="ECO:0007669"/>
    <property type="project" value="UniProtKB-EC"/>
</dbReference>
<evidence type="ECO:0000256" key="1">
    <source>
        <dbReference type="ARBA" id="ARBA00010702"/>
    </source>
</evidence>
<keyword evidence="14" id="KW-1185">Reference proteome</keyword>
<keyword evidence="3" id="KW-0378">Hydrolase</keyword>
<dbReference type="EC" id="3.2.1.143" evidence="2"/>
<dbReference type="InterPro" id="IPR005502">
    <property type="entry name" value="Ribosyl_crysJ1"/>
</dbReference>
<evidence type="ECO:0000256" key="6">
    <source>
        <dbReference type="ARBA" id="ARBA00042471"/>
    </source>
</evidence>
<gene>
    <name evidence="13" type="ORF">J8273_1182</name>
</gene>
<comment type="caution">
    <text evidence="13">The sequence shown here is derived from an EMBL/GenBank/DDBJ whole genome shotgun (WGS) entry which is preliminary data.</text>
</comment>
<feature type="binding site" evidence="12">
    <location>
        <position position="315"/>
    </location>
    <ligand>
        <name>Mg(2+)</name>
        <dbReference type="ChEBI" id="CHEBI:18420"/>
        <label>1</label>
    </ligand>
</feature>
<dbReference type="InterPro" id="IPR050792">
    <property type="entry name" value="ADP-ribosylglycohydrolase"/>
</dbReference>
<dbReference type="Gene3D" id="1.10.4080.10">
    <property type="entry name" value="ADP-ribosylation/Crystallin J1"/>
    <property type="match status" value="1"/>
</dbReference>
<organism evidence="13 14">
    <name type="scientific">Carpediemonas membranifera</name>
    <dbReference type="NCBI Taxonomy" id="201153"/>
    <lineage>
        <taxon>Eukaryota</taxon>
        <taxon>Metamonada</taxon>
        <taxon>Carpediemonas-like organisms</taxon>
        <taxon>Carpediemonas</taxon>
    </lineage>
</organism>
<evidence type="ECO:0000256" key="2">
    <source>
        <dbReference type="ARBA" id="ARBA00012255"/>
    </source>
</evidence>
<reference evidence="13" key="1">
    <citation type="submission" date="2021-05" db="EMBL/GenBank/DDBJ databases">
        <title>A free-living protist that lacks canonical eukaryotic 1 DNA replication and segregation systems.</title>
        <authorList>
            <person name="Salas-Leiva D.E."/>
            <person name="Tromer E.C."/>
            <person name="Curtis B.A."/>
            <person name="Jerlstrom-Hultqvist J."/>
            <person name="Kolisko M."/>
            <person name="Yi Z."/>
            <person name="Salas-Leiva J.S."/>
            <person name="Gallot-Lavallee L."/>
            <person name="Kops G.J.P.L."/>
            <person name="Archibald J.M."/>
            <person name="Simpson A.G.B."/>
            <person name="Roger A.J."/>
        </authorList>
    </citation>
    <scope>NUCLEOTIDE SEQUENCE</scope>
    <source>
        <strain evidence="13">BICM</strain>
    </source>
</reference>
<keyword evidence="12" id="KW-0479">Metal-binding</keyword>
<proteinExistence type="inferred from homology"/>
<evidence type="ECO:0000313" key="13">
    <source>
        <dbReference type="EMBL" id="KAG9397267.1"/>
    </source>
</evidence>
<feature type="binding site" evidence="12">
    <location>
        <position position="87"/>
    </location>
    <ligand>
        <name>Mg(2+)</name>
        <dbReference type="ChEBI" id="CHEBI:18420"/>
        <label>1</label>
    </ligand>
</feature>
<evidence type="ECO:0000256" key="11">
    <source>
        <dbReference type="ARBA" id="ARBA00049015"/>
    </source>
</evidence>
<dbReference type="Proteomes" id="UP000717585">
    <property type="component" value="Unassembled WGS sequence"/>
</dbReference>
<dbReference type="PANTHER" id="PTHR16222">
    <property type="entry name" value="ADP-RIBOSYLGLYCOHYDROLASE"/>
    <property type="match status" value="1"/>
</dbReference>
<evidence type="ECO:0000256" key="4">
    <source>
        <dbReference type="ARBA" id="ARBA00041057"/>
    </source>
</evidence>
<feature type="binding site" evidence="12">
    <location>
        <position position="313"/>
    </location>
    <ligand>
        <name>Mg(2+)</name>
        <dbReference type="ChEBI" id="CHEBI:18420"/>
        <label>1</label>
    </ligand>
</feature>
<dbReference type="PANTHER" id="PTHR16222:SF24">
    <property type="entry name" value="ADP-RIBOSYLHYDROLASE ARH3"/>
    <property type="match status" value="1"/>
</dbReference>
<protein>
    <recommendedName>
        <fullName evidence="4">ADP-ribosylhydrolase ARH3</fullName>
        <ecNumber evidence="2">3.2.1.143</ecNumber>
    </recommendedName>
    <alternativeName>
        <fullName evidence="5">ADP-ribose glycohydrolase ARH3</fullName>
    </alternativeName>
    <alternativeName>
        <fullName evidence="6">ADP-ribosylhydrolase 3</fullName>
    </alternativeName>
    <alternativeName>
        <fullName evidence="9">O-acetyl-ADP-ribose deacetylase ARH3</fullName>
    </alternativeName>
    <alternativeName>
        <fullName evidence="10">Poly(ADP-ribose) glycohydrolase ARH3</fullName>
    </alternativeName>
    <alternativeName>
        <fullName evidence="8">[Protein ADP-ribosylarginine] hydrolase-like protein 2</fullName>
    </alternativeName>
    <alternativeName>
        <fullName evidence="7">[Protein ADP-ribosylserine] hydrolase</fullName>
    </alternativeName>
</protein>
<sequence>MALKDESNDELEQTPTFSGSLERHFGSKLARLYTNILLAGASGDALGKWTEFISTTDKIERRWPGGLRSFRQVEDHLNGVPPPYTDDTQMSLIVLRALIHARKHGESINALCTRIAGQFATTWLQDPTTMDRAPGNACLAASYSLRANLPARPDPAWWKAGAPGAGGCGAVMRAYPFALVYADQPEFAVRAAAEHGMITHGAALSSAATAAFVAGVLAGIHGKDCPAMVTAMVQAAEAYDHETAAMIESAAAMGVDPIVAQGDVLGTRDSPSFPGQLRGWAGHEAIAAAAFLLARHGTDTEAAVIGGVNTPGDSDSIASIAGVLCAAAGGAIPAEWSSVEGAAGFRDLCDELVKQG</sequence>
<dbReference type="AlphaFoldDB" id="A0A8J6E6L7"/>
<comment type="cofactor">
    <cofactor evidence="12">
        <name>Mg(2+)</name>
        <dbReference type="ChEBI" id="CHEBI:18420"/>
    </cofactor>
    <text evidence="12">Binds 2 magnesium ions per subunit.</text>
</comment>
<feature type="binding site" evidence="12">
    <location>
        <position position="85"/>
    </location>
    <ligand>
        <name>Mg(2+)</name>
        <dbReference type="ChEBI" id="CHEBI:18420"/>
        <label>1</label>
    </ligand>
</feature>